<feature type="region of interest" description="Disordered" evidence="1">
    <location>
        <begin position="1"/>
        <end position="61"/>
    </location>
</feature>
<dbReference type="AlphaFoldDB" id="A0A5B7E1M5"/>
<protein>
    <submittedName>
        <fullName evidence="2">Uncharacterized protein</fullName>
    </submittedName>
</protein>
<organism evidence="2 3">
    <name type="scientific">Portunus trituberculatus</name>
    <name type="common">Swimming crab</name>
    <name type="synonym">Neptunus trituberculatus</name>
    <dbReference type="NCBI Taxonomy" id="210409"/>
    <lineage>
        <taxon>Eukaryota</taxon>
        <taxon>Metazoa</taxon>
        <taxon>Ecdysozoa</taxon>
        <taxon>Arthropoda</taxon>
        <taxon>Crustacea</taxon>
        <taxon>Multicrustacea</taxon>
        <taxon>Malacostraca</taxon>
        <taxon>Eumalacostraca</taxon>
        <taxon>Eucarida</taxon>
        <taxon>Decapoda</taxon>
        <taxon>Pleocyemata</taxon>
        <taxon>Brachyura</taxon>
        <taxon>Eubrachyura</taxon>
        <taxon>Portunoidea</taxon>
        <taxon>Portunidae</taxon>
        <taxon>Portuninae</taxon>
        <taxon>Portunus</taxon>
    </lineage>
</organism>
<proteinExistence type="predicted"/>
<sequence>MLPSPPSPRSTPPQDLDPLPRYAASGTLPKDKKLAEGSIKVKRSHMKVGSAEDKENKESLFSPTGNLKALRKLRNSKIIKLL</sequence>
<evidence type="ECO:0000313" key="2">
    <source>
        <dbReference type="EMBL" id="MPC27325.1"/>
    </source>
</evidence>
<evidence type="ECO:0000313" key="3">
    <source>
        <dbReference type="Proteomes" id="UP000324222"/>
    </source>
</evidence>
<accession>A0A5B7E1M5</accession>
<gene>
    <name evidence="2" type="ORF">E2C01_020493</name>
</gene>
<feature type="compositionally biased region" description="Pro residues" evidence="1">
    <location>
        <begin position="1"/>
        <end position="11"/>
    </location>
</feature>
<dbReference type="Proteomes" id="UP000324222">
    <property type="component" value="Unassembled WGS sequence"/>
</dbReference>
<name>A0A5B7E1M5_PORTR</name>
<comment type="caution">
    <text evidence="2">The sequence shown here is derived from an EMBL/GenBank/DDBJ whole genome shotgun (WGS) entry which is preliminary data.</text>
</comment>
<keyword evidence="3" id="KW-1185">Reference proteome</keyword>
<evidence type="ECO:0000256" key="1">
    <source>
        <dbReference type="SAM" id="MobiDB-lite"/>
    </source>
</evidence>
<reference evidence="2 3" key="1">
    <citation type="submission" date="2019-05" db="EMBL/GenBank/DDBJ databases">
        <title>Another draft genome of Portunus trituberculatus and its Hox gene families provides insights of decapod evolution.</title>
        <authorList>
            <person name="Jeong J.-H."/>
            <person name="Song I."/>
            <person name="Kim S."/>
            <person name="Choi T."/>
            <person name="Kim D."/>
            <person name="Ryu S."/>
            <person name="Kim W."/>
        </authorList>
    </citation>
    <scope>NUCLEOTIDE SEQUENCE [LARGE SCALE GENOMIC DNA]</scope>
    <source>
        <tissue evidence="2">Muscle</tissue>
    </source>
</reference>
<dbReference type="EMBL" id="VSRR010001727">
    <property type="protein sequence ID" value="MPC27325.1"/>
    <property type="molecule type" value="Genomic_DNA"/>
</dbReference>